<evidence type="ECO:0000313" key="2">
    <source>
        <dbReference type="EMBL" id="RRT78567.1"/>
    </source>
</evidence>
<dbReference type="Proteomes" id="UP000287651">
    <property type="component" value="Unassembled WGS sequence"/>
</dbReference>
<dbReference type="EMBL" id="AMZH03001643">
    <property type="protein sequence ID" value="RRT78567.1"/>
    <property type="molecule type" value="Genomic_DNA"/>
</dbReference>
<comment type="caution">
    <text evidence="2">The sequence shown here is derived from an EMBL/GenBank/DDBJ whole genome shotgun (WGS) entry which is preliminary data.</text>
</comment>
<protein>
    <submittedName>
        <fullName evidence="2">Uncharacterized protein</fullName>
    </submittedName>
</protein>
<accession>A0A427AQU4</accession>
<feature type="region of interest" description="Disordered" evidence="1">
    <location>
        <begin position="1"/>
        <end position="119"/>
    </location>
</feature>
<reference evidence="2 3" key="1">
    <citation type="journal article" date="2014" name="Agronomy (Basel)">
        <title>A Draft Genome Sequence for Ensete ventricosum, the Drought-Tolerant Tree Against Hunger.</title>
        <authorList>
            <person name="Harrison J."/>
            <person name="Moore K.A."/>
            <person name="Paszkiewicz K."/>
            <person name="Jones T."/>
            <person name="Grant M."/>
            <person name="Ambacheew D."/>
            <person name="Muzemil S."/>
            <person name="Studholme D.J."/>
        </authorList>
    </citation>
    <scope>NUCLEOTIDE SEQUENCE [LARGE SCALE GENOMIC DNA]</scope>
</reference>
<dbReference type="AlphaFoldDB" id="A0A427AQU4"/>
<proteinExistence type="predicted"/>
<gene>
    <name evidence="2" type="ORF">B296_00010546</name>
</gene>
<evidence type="ECO:0000313" key="3">
    <source>
        <dbReference type="Proteomes" id="UP000287651"/>
    </source>
</evidence>
<organism evidence="2 3">
    <name type="scientific">Ensete ventricosum</name>
    <name type="common">Abyssinian banana</name>
    <name type="synonym">Musa ensete</name>
    <dbReference type="NCBI Taxonomy" id="4639"/>
    <lineage>
        <taxon>Eukaryota</taxon>
        <taxon>Viridiplantae</taxon>
        <taxon>Streptophyta</taxon>
        <taxon>Embryophyta</taxon>
        <taxon>Tracheophyta</taxon>
        <taxon>Spermatophyta</taxon>
        <taxon>Magnoliopsida</taxon>
        <taxon>Liliopsida</taxon>
        <taxon>Zingiberales</taxon>
        <taxon>Musaceae</taxon>
        <taxon>Ensete</taxon>
    </lineage>
</organism>
<feature type="compositionally biased region" description="Basic and acidic residues" evidence="1">
    <location>
        <begin position="60"/>
        <end position="69"/>
    </location>
</feature>
<name>A0A427AQU4_ENSVE</name>
<evidence type="ECO:0000256" key="1">
    <source>
        <dbReference type="SAM" id="MobiDB-lite"/>
    </source>
</evidence>
<sequence>MRGGGCNLEIDGGNHSKVMRGGGCDLEVDGSSGKEEEDEGGSSRGKKRKKMRAAIGVQRDSTKDAEREQGRRKRAAASAMVSPGAPLVEGSDSDAESKDDPPSGGEAEEAATSAWVNGDAGTEMAVRDCYSEGWQHRAVATLLCAGGEEGSSSGRR</sequence>